<dbReference type="EMBL" id="JXYS01000087">
    <property type="protein sequence ID" value="KJF16359.1"/>
    <property type="molecule type" value="Genomic_DNA"/>
</dbReference>
<reference evidence="2 3" key="1">
    <citation type="submission" date="2015-01" db="EMBL/GenBank/DDBJ databases">
        <title>Draft genome of the acidophilic iron oxidizer Acidithrix ferrooxidans strain Py-F3.</title>
        <authorList>
            <person name="Poehlein A."/>
            <person name="Eisen S."/>
            <person name="Schloemann M."/>
            <person name="Johnson B.D."/>
            <person name="Daniel R."/>
            <person name="Muehling M."/>
        </authorList>
    </citation>
    <scope>NUCLEOTIDE SEQUENCE [LARGE SCALE GENOMIC DNA]</scope>
    <source>
        <strain evidence="2 3">Py-F3</strain>
    </source>
</reference>
<proteinExistence type="predicted"/>
<evidence type="ECO:0000313" key="2">
    <source>
        <dbReference type="EMBL" id="KJF16359.1"/>
    </source>
</evidence>
<sequence>MDAPALNNLATVIGSKQSFGKNDLTGTAVIIFTYPADQNNYPNEHIGPKRVPKPLICSSSNSKNSKVD</sequence>
<keyword evidence="3" id="KW-1185">Reference proteome</keyword>
<feature type="region of interest" description="Disordered" evidence="1">
    <location>
        <begin position="41"/>
        <end position="68"/>
    </location>
</feature>
<evidence type="ECO:0000256" key="1">
    <source>
        <dbReference type="SAM" id="MobiDB-lite"/>
    </source>
</evidence>
<accession>A0A0D8HES1</accession>
<dbReference type="Proteomes" id="UP000032360">
    <property type="component" value="Unassembled WGS sequence"/>
</dbReference>
<name>A0A0D8HES1_9ACTN</name>
<evidence type="ECO:0000313" key="3">
    <source>
        <dbReference type="Proteomes" id="UP000032360"/>
    </source>
</evidence>
<dbReference type="AlphaFoldDB" id="A0A0D8HES1"/>
<gene>
    <name evidence="2" type="ORF">AXFE_28040</name>
</gene>
<comment type="caution">
    <text evidence="2">The sequence shown here is derived from an EMBL/GenBank/DDBJ whole genome shotgun (WGS) entry which is preliminary data.</text>
</comment>
<organism evidence="2 3">
    <name type="scientific">Acidithrix ferrooxidans</name>
    <dbReference type="NCBI Taxonomy" id="1280514"/>
    <lineage>
        <taxon>Bacteria</taxon>
        <taxon>Bacillati</taxon>
        <taxon>Actinomycetota</taxon>
        <taxon>Acidimicrobiia</taxon>
        <taxon>Acidimicrobiales</taxon>
        <taxon>Acidimicrobiaceae</taxon>
        <taxon>Acidithrix</taxon>
    </lineage>
</organism>
<feature type="compositionally biased region" description="Polar residues" evidence="1">
    <location>
        <begin position="57"/>
        <end position="68"/>
    </location>
</feature>
<protein>
    <submittedName>
        <fullName evidence="2">Uncharacterized protein</fullName>
    </submittedName>
</protein>